<reference evidence="1 2" key="1">
    <citation type="journal article" date="2020" name="Harmful Algae">
        <title>Molecular and morphological characterization of a novel dihydroanatoxin-a producing Microcoleus species (cyanobacteria) from the Russian River, California, USA.</title>
        <authorList>
            <person name="Conklin K.Y."/>
            <person name="Stancheva R."/>
            <person name="Otten T.G."/>
            <person name="Fadness R."/>
            <person name="Boyer G.L."/>
            <person name="Read B."/>
            <person name="Zhang X."/>
            <person name="Sheath R.G."/>
        </authorList>
    </citation>
    <scope>NUCLEOTIDE SEQUENCE [LARGE SCALE GENOMIC DNA]</scope>
    <source>
        <strain evidence="1 2">PTRS2</strain>
    </source>
</reference>
<evidence type="ECO:0000313" key="2">
    <source>
        <dbReference type="Proteomes" id="UP001384579"/>
    </source>
</evidence>
<protein>
    <submittedName>
        <fullName evidence="1">Uncharacterized protein</fullName>
    </submittedName>
</protein>
<dbReference type="Proteomes" id="UP001384579">
    <property type="component" value="Unassembled WGS sequence"/>
</dbReference>
<proteinExistence type="predicted"/>
<gene>
    <name evidence="1" type="ORF">WMG39_14130</name>
</gene>
<dbReference type="EMBL" id="JBBLXS010000169">
    <property type="protein sequence ID" value="MEK0185976.1"/>
    <property type="molecule type" value="Genomic_DNA"/>
</dbReference>
<evidence type="ECO:0000313" key="1">
    <source>
        <dbReference type="EMBL" id="MEK0185976.1"/>
    </source>
</evidence>
<dbReference type="RefSeq" id="WP_340524218.1">
    <property type="nucleotide sequence ID" value="NZ_JBBLXS010000169.1"/>
</dbReference>
<keyword evidence="2" id="KW-1185">Reference proteome</keyword>
<name>A0ABU8YP14_9CYAN</name>
<comment type="caution">
    <text evidence="1">The sequence shown here is derived from an EMBL/GenBank/DDBJ whole genome shotgun (WGS) entry which is preliminary data.</text>
</comment>
<accession>A0ABU8YP14</accession>
<organism evidence="1 2">
    <name type="scientific">Microcoleus anatoxicus PTRS2</name>
    <dbReference type="NCBI Taxonomy" id="2705321"/>
    <lineage>
        <taxon>Bacteria</taxon>
        <taxon>Bacillati</taxon>
        <taxon>Cyanobacteriota</taxon>
        <taxon>Cyanophyceae</taxon>
        <taxon>Oscillatoriophycideae</taxon>
        <taxon>Oscillatoriales</taxon>
        <taxon>Microcoleaceae</taxon>
        <taxon>Microcoleus</taxon>
        <taxon>Microcoleus anatoxicus</taxon>
    </lineage>
</organism>
<sequence length="51" mass="5740">MQRISPIPCYRMWPQHKLEAGAFTILFQNTTAGQANSLPAEFLASARFTNI</sequence>